<name>I0GUF7_SELRL</name>
<dbReference type="Proteomes" id="UP000007887">
    <property type="component" value="Chromosome"/>
</dbReference>
<reference evidence="2 3" key="1">
    <citation type="submission" date="2011-10" db="EMBL/GenBank/DDBJ databases">
        <title>Whole genome sequence of Selenomonas ruminantium subsp. lactilytica TAM6421.</title>
        <authorList>
            <person name="Oguchi A."/>
            <person name="Ankai A."/>
            <person name="Kaneko J."/>
            <person name="Yamada-Narita S."/>
            <person name="Fukui S."/>
            <person name="Takahashi M."/>
            <person name="Onodera T."/>
            <person name="Kojima S."/>
            <person name="Fushimi T."/>
            <person name="Abe N."/>
            <person name="Kamio Y."/>
            <person name="Yamazaki S."/>
            <person name="Fujita N."/>
        </authorList>
    </citation>
    <scope>NUCLEOTIDE SEQUENCE [LARGE SCALE GENOMIC DNA]</scope>
    <source>
        <strain evidence="3">NBRC 103574 / TAM6421</strain>
    </source>
</reference>
<accession>I0GUF7</accession>
<dbReference type="AlphaFoldDB" id="I0GUF7"/>
<feature type="transmembrane region" description="Helical" evidence="1">
    <location>
        <begin position="168"/>
        <end position="190"/>
    </location>
</feature>
<dbReference type="RefSeq" id="WP_014425811.1">
    <property type="nucleotide sequence ID" value="NC_017068.1"/>
</dbReference>
<feature type="transmembrane region" description="Helical" evidence="1">
    <location>
        <begin position="276"/>
        <end position="294"/>
    </location>
</feature>
<dbReference type="PATRIC" id="fig|927704.6.peg.2773"/>
<gene>
    <name evidence="2" type="ordered locus">SELR_26860</name>
</gene>
<evidence type="ECO:0000313" key="2">
    <source>
        <dbReference type="EMBL" id="BAL84394.1"/>
    </source>
</evidence>
<keyword evidence="1" id="KW-1133">Transmembrane helix</keyword>
<evidence type="ECO:0000256" key="1">
    <source>
        <dbReference type="SAM" id="Phobius"/>
    </source>
</evidence>
<sequence length="353" mass="41061">MRIEDILLLSVLVLSFSAMWLDVSDIGKINKKIILLFIMMYSLYVGYIYFPITPDFWGYKSTYYDYTSGTFDFEDVQDGILDYGFLWICELVKSMGGSFEAFYLVVCAIALFCCYSCLLKYTPYVFSAWFLWFARTFYENNVNQIRQGLAICIFLFALRYVIERKLLQFTIIVIIASLIHKTMIITFLIYPLGDVKWDIKKIALFIGLCVVLYILNIYQYMIVFMTDYLGIGVAKMDQYSGSLEHMASESASYLIYRSILVLSLVLYLLKWNNIKYNNLHISMLLMSFFTMLIFSELSIFSSRLSAVFSSSFCFALPEIYRDAKCLSRKMIFVLIIIGVGITFFLKNHFLSAI</sequence>
<keyword evidence="1" id="KW-0812">Transmembrane</keyword>
<dbReference type="InterPro" id="IPR049458">
    <property type="entry name" value="EpsG-like"/>
</dbReference>
<feature type="transmembrane region" description="Helical" evidence="1">
    <location>
        <begin position="202"/>
        <end position="231"/>
    </location>
</feature>
<dbReference type="eggNOG" id="ENOG5033A5I">
    <property type="taxonomic scope" value="Bacteria"/>
</dbReference>
<feature type="transmembrane region" description="Helical" evidence="1">
    <location>
        <begin position="145"/>
        <end position="162"/>
    </location>
</feature>
<dbReference type="Pfam" id="PF14897">
    <property type="entry name" value="EpsG"/>
    <property type="match status" value="1"/>
</dbReference>
<keyword evidence="1" id="KW-0472">Membrane</keyword>
<feature type="transmembrane region" description="Helical" evidence="1">
    <location>
        <begin position="251"/>
        <end position="269"/>
    </location>
</feature>
<evidence type="ECO:0000313" key="3">
    <source>
        <dbReference type="Proteomes" id="UP000007887"/>
    </source>
</evidence>
<dbReference type="OrthoDB" id="1842979at2"/>
<proteinExistence type="predicted"/>
<feature type="transmembrane region" description="Helical" evidence="1">
    <location>
        <begin position="33"/>
        <end position="52"/>
    </location>
</feature>
<feature type="transmembrane region" description="Helical" evidence="1">
    <location>
        <begin position="331"/>
        <end position="350"/>
    </location>
</feature>
<dbReference type="EMBL" id="AP012292">
    <property type="protein sequence ID" value="BAL84394.1"/>
    <property type="molecule type" value="Genomic_DNA"/>
</dbReference>
<organism evidence="2 3">
    <name type="scientific">Selenomonas ruminantium subsp. lactilytica (strain NBRC 103574 / TAM6421)</name>
    <dbReference type="NCBI Taxonomy" id="927704"/>
    <lineage>
        <taxon>Bacteria</taxon>
        <taxon>Bacillati</taxon>
        <taxon>Bacillota</taxon>
        <taxon>Negativicutes</taxon>
        <taxon>Selenomonadales</taxon>
        <taxon>Selenomonadaceae</taxon>
        <taxon>Selenomonas</taxon>
    </lineage>
</organism>
<feature type="transmembrane region" description="Helical" evidence="1">
    <location>
        <begin position="101"/>
        <end position="133"/>
    </location>
</feature>
<dbReference type="KEGG" id="sri:SELR_26860"/>
<protein>
    <submittedName>
        <fullName evidence="2">Putative membrane protein</fullName>
    </submittedName>
</protein>
<dbReference type="HOGENOM" id="CLU_058795_0_0_9"/>